<sequence length="539" mass="61393">MLKSRFFLYIVLLSLALTGCAKRGNITGGAKDTIPPSITGSSPANMSTGFKGNQIHIDFNEYIKIKDISKQLIISPPLKYTPDIVPTGSASKFINIKIKDTLQENTTYSFNFGQSITDNNEGNPYSQFKFIFSTGSYIDSLSLKGRIKDAYSRETDNFVTIMLYEANETFNDSTIYKERPRYVTNTLDSMVNFSLENLKEGKYHLFALKDKNNNYKYDPKSDKLAFLNDVVTVPDSLIAGYQLELFQETPPFKSFKPSLETSNKFFIGYEGNPKGVKVNVKNGTGTEDIRSLVTQVSGKDSLNVWIPRGIKADSLQVQITHSDSAKDFTMKFRELKQSDSLKVEAVQKGGLNFREKFTLRPSTPLVSIDSTKIRLINKDSLAIAYTYAYDEFKQDLAFDFPKDENQRYNFLLLPGALTDFYGTQNDSLKYSLVTKTLAEYGNLRVRLENANRFPLILEITNAKGEVQASYYSEGETQINFDAILPDKYLLRVIYDNNKNREWDSGYYPDRRQPEEVIYFPKEVDVRENWDVEQPFNLGG</sequence>
<keyword evidence="1 2" id="KW-0732">Signal</keyword>
<proteinExistence type="predicted"/>
<dbReference type="InterPro" id="IPR032812">
    <property type="entry name" value="SbsA_Ig"/>
</dbReference>
<feature type="signal peptide" evidence="2">
    <location>
        <begin position="1"/>
        <end position="23"/>
    </location>
</feature>
<keyword evidence="5" id="KW-1185">Reference proteome</keyword>
<dbReference type="EMBL" id="CP029186">
    <property type="protein sequence ID" value="AWH84251.1"/>
    <property type="molecule type" value="Genomic_DNA"/>
</dbReference>
<accession>A0A2S1QVK5</accession>
<evidence type="ECO:0000256" key="2">
    <source>
        <dbReference type="SAM" id="SignalP"/>
    </source>
</evidence>
<dbReference type="Pfam" id="PF13205">
    <property type="entry name" value="Big_5"/>
    <property type="match status" value="1"/>
</dbReference>
<dbReference type="RefSeq" id="WP_108776960.1">
    <property type="nucleotide sequence ID" value="NZ_CP029186.1"/>
</dbReference>
<organism evidence="4 5">
    <name type="scientific">Flavobacterium album</name>
    <dbReference type="NCBI Taxonomy" id="2175091"/>
    <lineage>
        <taxon>Bacteria</taxon>
        <taxon>Pseudomonadati</taxon>
        <taxon>Bacteroidota</taxon>
        <taxon>Flavobacteriia</taxon>
        <taxon>Flavobacteriales</taxon>
        <taxon>Flavobacteriaceae</taxon>
        <taxon>Flavobacterium</taxon>
    </lineage>
</organism>
<feature type="chain" id="PRO_5015627438" description="SbsA Ig-like domain-containing protein" evidence="2">
    <location>
        <begin position="24"/>
        <end position="539"/>
    </location>
</feature>
<dbReference type="PROSITE" id="PS51257">
    <property type="entry name" value="PROKAR_LIPOPROTEIN"/>
    <property type="match status" value="1"/>
</dbReference>
<gene>
    <name evidence="4" type="ORF">HYN59_03595</name>
</gene>
<dbReference type="Proteomes" id="UP000244929">
    <property type="component" value="Chromosome"/>
</dbReference>
<evidence type="ECO:0000313" key="5">
    <source>
        <dbReference type="Proteomes" id="UP000244929"/>
    </source>
</evidence>
<dbReference type="OrthoDB" id="9809989at2"/>
<evidence type="ECO:0000259" key="3">
    <source>
        <dbReference type="Pfam" id="PF13205"/>
    </source>
</evidence>
<evidence type="ECO:0000313" key="4">
    <source>
        <dbReference type="EMBL" id="AWH84251.1"/>
    </source>
</evidence>
<evidence type="ECO:0000256" key="1">
    <source>
        <dbReference type="ARBA" id="ARBA00022729"/>
    </source>
</evidence>
<dbReference type="KEGG" id="falb:HYN59_03595"/>
<reference evidence="4 5" key="1">
    <citation type="submission" date="2018-04" db="EMBL/GenBank/DDBJ databases">
        <title>Genome sequencing of Flavobacterium sp. HYN0059.</title>
        <authorList>
            <person name="Yi H."/>
            <person name="Baek C."/>
        </authorList>
    </citation>
    <scope>NUCLEOTIDE SEQUENCE [LARGE SCALE GENOMIC DNA]</scope>
    <source>
        <strain evidence="4 5">HYN0059</strain>
    </source>
</reference>
<protein>
    <recommendedName>
        <fullName evidence="3">SbsA Ig-like domain-containing protein</fullName>
    </recommendedName>
</protein>
<dbReference type="AlphaFoldDB" id="A0A2S1QVK5"/>
<feature type="domain" description="SbsA Ig-like" evidence="3">
    <location>
        <begin position="32"/>
        <end position="134"/>
    </location>
</feature>
<name>A0A2S1QVK5_9FLAO</name>